<feature type="region of interest" description="Disordered" evidence="1">
    <location>
        <begin position="1"/>
        <end position="20"/>
    </location>
</feature>
<comment type="caution">
    <text evidence="2">The sequence shown here is derived from an EMBL/GenBank/DDBJ whole genome shotgun (WGS) entry which is preliminary data.</text>
</comment>
<evidence type="ECO:0000313" key="3">
    <source>
        <dbReference type="Proteomes" id="UP000616885"/>
    </source>
</evidence>
<name>A0A8H7NH15_BIOOC</name>
<protein>
    <submittedName>
        <fullName evidence="2">Uncharacterized protein</fullName>
    </submittedName>
</protein>
<evidence type="ECO:0000256" key="1">
    <source>
        <dbReference type="SAM" id="MobiDB-lite"/>
    </source>
</evidence>
<dbReference type="EMBL" id="JADCTT010000003">
    <property type="protein sequence ID" value="KAF9755473.1"/>
    <property type="molecule type" value="Genomic_DNA"/>
</dbReference>
<reference evidence="2" key="1">
    <citation type="submission" date="2020-10" db="EMBL/GenBank/DDBJ databases">
        <title>High-Quality Genome Resource of Clonostachys rosea strain S41 by Oxford Nanopore Long-Read Sequencing.</title>
        <authorList>
            <person name="Wang H."/>
        </authorList>
    </citation>
    <scope>NUCLEOTIDE SEQUENCE</scope>
    <source>
        <strain evidence="2">S41</strain>
    </source>
</reference>
<dbReference type="Proteomes" id="UP000616885">
    <property type="component" value="Unassembled WGS sequence"/>
</dbReference>
<proteinExistence type="predicted"/>
<gene>
    <name evidence="2" type="ORF">IM811_010914</name>
</gene>
<sequence>MAGRMQDQAEESTPAAITTTDISILEKSHGVSVEQKAGPESDTDIKRSATDDEVANLAQTADSLPLAVIIVMIIGGAERFAYYALSGPWQNYIQNPLVTTRSLVPLALVRQQQQQSTMHTASSASSHL</sequence>
<accession>A0A8H7NH15</accession>
<organism evidence="2 3">
    <name type="scientific">Bionectria ochroleuca</name>
    <name type="common">Gliocladium roseum</name>
    <dbReference type="NCBI Taxonomy" id="29856"/>
    <lineage>
        <taxon>Eukaryota</taxon>
        <taxon>Fungi</taxon>
        <taxon>Dikarya</taxon>
        <taxon>Ascomycota</taxon>
        <taxon>Pezizomycotina</taxon>
        <taxon>Sordariomycetes</taxon>
        <taxon>Hypocreomycetidae</taxon>
        <taxon>Hypocreales</taxon>
        <taxon>Bionectriaceae</taxon>
        <taxon>Clonostachys</taxon>
    </lineage>
</organism>
<feature type="region of interest" description="Disordered" evidence="1">
    <location>
        <begin position="28"/>
        <end position="47"/>
    </location>
</feature>
<feature type="compositionally biased region" description="Basic and acidic residues" evidence="1">
    <location>
        <begin position="37"/>
        <end position="47"/>
    </location>
</feature>
<dbReference type="AlphaFoldDB" id="A0A8H7NH15"/>
<evidence type="ECO:0000313" key="2">
    <source>
        <dbReference type="EMBL" id="KAF9755473.1"/>
    </source>
</evidence>